<dbReference type="InterPro" id="IPR036397">
    <property type="entry name" value="RNaseH_sf"/>
</dbReference>
<dbReference type="Proteomes" id="UP000257109">
    <property type="component" value="Unassembled WGS sequence"/>
</dbReference>
<evidence type="ECO:0000259" key="7">
    <source>
        <dbReference type="Pfam" id="PF17917"/>
    </source>
</evidence>
<accession>A0A371HIC0</accession>
<keyword evidence="5" id="KW-0378">Hydrolase</keyword>
<dbReference type="GO" id="GO:0003676">
    <property type="term" value="F:nucleic acid binding"/>
    <property type="evidence" value="ECO:0007669"/>
    <property type="project" value="InterPro"/>
</dbReference>
<dbReference type="OrthoDB" id="101614at2759"/>
<keyword evidence="6" id="KW-0695">RNA-directed DNA polymerase</keyword>
<keyword evidence="1" id="KW-0808">Transferase</keyword>
<keyword evidence="2" id="KW-0548">Nucleotidyltransferase</keyword>
<evidence type="ECO:0000313" key="9">
    <source>
        <dbReference type="Proteomes" id="UP000257109"/>
    </source>
</evidence>
<keyword evidence="3" id="KW-0540">Nuclease</keyword>
<sequence>MEWNQECQEVFEKVKQYLETPPVLVPTVLGKPLILYLTMLEESMDATGKKEQAIYYLNKKFTDWEQRYPTLEQTCCAIVWAVKRLRQYMLAHTTWLIAKIDPIKYIFEKPALIGRIAHWQMALSKYDIKAKKGSTLAEQLAHHPVSDYQPLWHEFPDEHIMIARETEFETKSDGWKLWFDEASNLLGNGIGAVLASPKGQCFPFSAILGFDSTNNMVEYEACAVEITMALEHQVKELKVFDDSTLVIYQLRGE</sequence>
<dbReference type="Gene3D" id="3.30.420.10">
    <property type="entry name" value="Ribonuclease H-like superfamily/Ribonuclease H"/>
    <property type="match status" value="1"/>
</dbReference>
<feature type="non-terminal residue" evidence="8">
    <location>
        <position position="1"/>
    </location>
</feature>
<dbReference type="PANTHER" id="PTHR48475">
    <property type="entry name" value="RIBONUCLEASE H"/>
    <property type="match status" value="1"/>
</dbReference>
<dbReference type="GO" id="GO:0003964">
    <property type="term" value="F:RNA-directed DNA polymerase activity"/>
    <property type="evidence" value="ECO:0007669"/>
    <property type="project" value="UniProtKB-KW"/>
</dbReference>
<evidence type="ECO:0000256" key="5">
    <source>
        <dbReference type="ARBA" id="ARBA00022801"/>
    </source>
</evidence>
<dbReference type="InterPro" id="IPR012337">
    <property type="entry name" value="RNaseH-like_sf"/>
</dbReference>
<evidence type="ECO:0000256" key="4">
    <source>
        <dbReference type="ARBA" id="ARBA00022759"/>
    </source>
</evidence>
<feature type="domain" description="Reverse transcriptase RNase H-like" evidence="7">
    <location>
        <begin position="48"/>
        <end position="126"/>
    </location>
</feature>
<protein>
    <recommendedName>
        <fullName evidence="7">Reverse transcriptase RNase H-like domain-containing protein</fullName>
    </recommendedName>
</protein>
<dbReference type="SUPFAM" id="SSF56672">
    <property type="entry name" value="DNA/RNA polymerases"/>
    <property type="match status" value="1"/>
</dbReference>
<organism evidence="8 9">
    <name type="scientific">Mucuna pruriens</name>
    <name type="common">Velvet bean</name>
    <name type="synonym">Dolichos pruriens</name>
    <dbReference type="NCBI Taxonomy" id="157652"/>
    <lineage>
        <taxon>Eukaryota</taxon>
        <taxon>Viridiplantae</taxon>
        <taxon>Streptophyta</taxon>
        <taxon>Embryophyta</taxon>
        <taxon>Tracheophyta</taxon>
        <taxon>Spermatophyta</taxon>
        <taxon>Magnoliopsida</taxon>
        <taxon>eudicotyledons</taxon>
        <taxon>Gunneridae</taxon>
        <taxon>Pentapetalae</taxon>
        <taxon>rosids</taxon>
        <taxon>fabids</taxon>
        <taxon>Fabales</taxon>
        <taxon>Fabaceae</taxon>
        <taxon>Papilionoideae</taxon>
        <taxon>50 kb inversion clade</taxon>
        <taxon>NPAAA clade</taxon>
        <taxon>indigoferoid/millettioid clade</taxon>
        <taxon>Phaseoleae</taxon>
        <taxon>Mucuna</taxon>
    </lineage>
</organism>
<dbReference type="InterPro" id="IPR041373">
    <property type="entry name" value="RT_RNaseH"/>
</dbReference>
<name>A0A371HIC0_MUCPR</name>
<dbReference type="AlphaFoldDB" id="A0A371HIC0"/>
<evidence type="ECO:0000256" key="1">
    <source>
        <dbReference type="ARBA" id="ARBA00022679"/>
    </source>
</evidence>
<dbReference type="EMBL" id="QJKJ01002514">
    <property type="protein sequence ID" value="RDY02543.1"/>
    <property type="molecule type" value="Genomic_DNA"/>
</dbReference>
<dbReference type="Gene3D" id="3.10.20.370">
    <property type="match status" value="1"/>
</dbReference>
<gene>
    <name evidence="8" type="ORF">CR513_13972</name>
</gene>
<evidence type="ECO:0000313" key="8">
    <source>
        <dbReference type="EMBL" id="RDY02543.1"/>
    </source>
</evidence>
<evidence type="ECO:0000256" key="3">
    <source>
        <dbReference type="ARBA" id="ARBA00022722"/>
    </source>
</evidence>
<dbReference type="SUPFAM" id="SSF53098">
    <property type="entry name" value="Ribonuclease H-like"/>
    <property type="match status" value="1"/>
</dbReference>
<reference evidence="8" key="1">
    <citation type="submission" date="2018-05" db="EMBL/GenBank/DDBJ databases">
        <title>Draft genome of Mucuna pruriens seed.</title>
        <authorList>
            <person name="Nnadi N.E."/>
            <person name="Vos R."/>
            <person name="Hasami M.H."/>
            <person name="Devisetty U.K."/>
            <person name="Aguiy J.C."/>
        </authorList>
    </citation>
    <scope>NUCLEOTIDE SEQUENCE [LARGE SCALE GENOMIC DNA]</scope>
    <source>
        <strain evidence="8">JCA_2017</strain>
    </source>
</reference>
<evidence type="ECO:0000256" key="6">
    <source>
        <dbReference type="ARBA" id="ARBA00022918"/>
    </source>
</evidence>
<keyword evidence="9" id="KW-1185">Reference proteome</keyword>
<comment type="caution">
    <text evidence="8">The sequence shown here is derived from an EMBL/GenBank/DDBJ whole genome shotgun (WGS) entry which is preliminary data.</text>
</comment>
<dbReference type="GO" id="GO:0004519">
    <property type="term" value="F:endonuclease activity"/>
    <property type="evidence" value="ECO:0007669"/>
    <property type="project" value="UniProtKB-KW"/>
</dbReference>
<evidence type="ECO:0000256" key="2">
    <source>
        <dbReference type="ARBA" id="ARBA00022695"/>
    </source>
</evidence>
<keyword evidence="4" id="KW-0255">Endonuclease</keyword>
<dbReference type="GO" id="GO:0016787">
    <property type="term" value="F:hydrolase activity"/>
    <property type="evidence" value="ECO:0007669"/>
    <property type="project" value="UniProtKB-KW"/>
</dbReference>
<dbReference type="PANTHER" id="PTHR48475:SF1">
    <property type="entry name" value="RNASE H TYPE-1 DOMAIN-CONTAINING PROTEIN"/>
    <property type="match status" value="1"/>
</dbReference>
<dbReference type="InterPro" id="IPR043502">
    <property type="entry name" value="DNA/RNA_pol_sf"/>
</dbReference>
<proteinExistence type="predicted"/>
<dbReference type="Pfam" id="PF17917">
    <property type="entry name" value="RT_RNaseH"/>
    <property type="match status" value="1"/>
</dbReference>